<feature type="compositionally biased region" description="Polar residues" evidence="1">
    <location>
        <begin position="159"/>
        <end position="170"/>
    </location>
</feature>
<dbReference type="Proteomes" id="UP000758603">
    <property type="component" value="Unassembled WGS sequence"/>
</dbReference>
<feature type="region of interest" description="Disordered" evidence="1">
    <location>
        <begin position="1"/>
        <end position="457"/>
    </location>
</feature>
<dbReference type="EMBL" id="JAGPXC010000002">
    <property type="protein sequence ID" value="KAH6656804.1"/>
    <property type="molecule type" value="Genomic_DNA"/>
</dbReference>
<feature type="compositionally biased region" description="Polar residues" evidence="1">
    <location>
        <begin position="83"/>
        <end position="102"/>
    </location>
</feature>
<dbReference type="GO" id="GO:0035361">
    <property type="term" value="C:Cul8-RING ubiquitin ligase complex"/>
    <property type="evidence" value="ECO:0007669"/>
    <property type="project" value="TreeGrafter"/>
</dbReference>
<dbReference type="PANTHER" id="PTHR28122:SF1">
    <property type="entry name" value="E3 UBIQUITIN-PROTEIN LIGASE SUBSTRATE RECEPTOR MMS22"/>
    <property type="match status" value="1"/>
</dbReference>
<keyword evidence="3" id="KW-1185">Reference proteome</keyword>
<feature type="region of interest" description="Disordered" evidence="1">
    <location>
        <begin position="477"/>
        <end position="507"/>
    </location>
</feature>
<dbReference type="GeneID" id="70128368"/>
<dbReference type="GO" id="GO:0031297">
    <property type="term" value="P:replication fork processing"/>
    <property type="evidence" value="ECO:0007669"/>
    <property type="project" value="InterPro"/>
</dbReference>
<feature type="compositionally biased region" description="Basic and acidic residues" evidence="1">
    <location>
        <begin position="138"/>
        <end position="150"/>
    </location>
</feature>
<accession>A0A9P8UR27</accession>
<feature type="compositionally biased region" description="Basic residues" evidence="1">
    <location>
        <begin position="315"/>
        <end position="325"/>
    </location>
</feature>
<protein>
    <submittedName>
        <fullName evidence="2">Mus7/MMS22 family-domain-containing protein</fullName>
    </submittedName>
</protein>
<feature type="compositionally biased region" description="Basic and acidic residues" evidence="1">
    <location>
        <begin position="223"/>
        <end position="232"/>
    </location>
</feature>
<dbReference type="RefSeq" id="XP_045961038.1">
    <property type="nucleotide sequence ID" value="XM_046099476.1"/>
</dbReference>
<feature type="compositionally biased region" description="Acidic residues" evidence="1">
    <location>
        <begin position="9"/>
        <end position="19"/>
    </location>
</feature>
<name>A0A9P8UR27_9PEZI</name>
<sequence length="2182" mass="245508">MAKWRELGEVPDSDEESLYDSEQSQQVQPPPPIPPDAVTKPPAEAAASQDASVWDIPPSSVPSNSPGNEALPGQRRIEIHIPTRSTQQEPVSSPLSFCSTPDFTDDETITPATSSKTNIAEDEHPIVSARPEYVPGDTTEHVSPVEHRDLLPQLDPVSESASQHMPPSTTVEDDQADARPASTSFGRSLRPRKPIQEHPYLLENAQYSTMFKSHGVRPVRLPAVDERRRPQEDDSQEQDYEEDSQSITGALQEDATGDSQEMPQRDLFDDDRDELALSSPPRPSPSPRRRPVSQEPPNSSQIDEELPALGDLFKKRMTGRPRTYGKRTGSPEQSSKRKALKLQKASHVDNYSSPSARPLGIFDIPPSPPQTSPAFSAKTPATKAMKGRFLVESLTPKPSSTDASRDSTPAPAHRQTATTIDLTNLSDVEPEDEAAAQSDGEELSHGHAPSRSPDPEMAMQRRIKGVLPASWIRLDQQISHDKLRKPARRSPERSPERLRRKGVAQRRVASPKFINDVPINFDDSDDEDTNLRNNDFPDILETTEFPIFEDDAGSVIEEDHVDHMLPGRKRASIDRGSRPAVKRLKTQKTFDGRLSVRKRQQRITGLLDRSKSGASRIKNKPAVIVPGPQVQRQRPVARKNVPPRLSILDVVETTAPRFIRVAARAASRRFDKGRSSPTSKHISLGSRQDNIDALGVLQNWRNGKIPSRLPSTAPALYTANALPLQPLSNNLLPQSRKSKAVSKPKSMPVSRFCNSRKLVKQARIDNFVDTGPTSLEAATSIRPEGTEPAALPPMGRLLGRSRTRNTPLRPAQLEAVGNEEVNRQAFHIRKKALDAIYRTSRRLPASDLDTQLEQIFRGQVPKAGLPPPAAMVPGATGTSQATSNRRRARPRKLLRPRHIDTAAPQYTHANDPLPEEHISVPESVHIPGGNDQKLMGLGPYGTNYTQHFEVFPLDDGVFFHDNTLIGQGRITKAFDDRYLDGLLQFRCQSTLVLDGQPLNWGKWDAQTSSEFGVLFDWIADKMQNHVNSIDADAPALVTVVQAADFTVNYLQEVISLPNIESARPFVDRVLEVVSGFLERLEPSTTEHSHDIRQIIEVLTRCMLVVLQTLRICSKLVPSESLQAEELLKKTAKQMIQALLRPELGRTTNLSHELRNPVVRVHGIKQDNYVVVGWVAAIRILQESRIPRSGFWDVTCSVLLEQSISLIVNAQVFEGLWHTFFSILPLGEFDNAGVIVSGLRHTIPLEGWALPQKLLTRVFEMYRTNQRQLPSFNDYCRALVGRCHYLVEQWGWRKCSSIVGTIFDFFASQNLSHLRNEEAYRSARFLEDLAGAPSLAIQTEDRCFHIFLKLLALSIQRLRKFGLIKDVKNLIARVIPNHDRQYLKERDVHENELASLRNHHDLLCTLFWCSPQALRPSVQTLEKLVIPGSSHKEACLINLRAWNQLARFVVSVGEDRAAYKPFADWQSNVFKQVLDQYSSVESDIQQQFLRMSKDASGEVSPELMKRVINMNKHAATDVLHFSLRGNLDVMRHTKSLAAASSVLNTYQLHEVFTRFTLTPPDFDWSTQGVAVEIIDHYIELIHKFLDEHNAMDSRNAWHGEDAILVLDRHVSVPFFAMARSLLINLEQNRSSLIDDEAVYTERTVVVAGRLGALFLRHGVTRLSSFFTTGKYGLFQGLPVKLSCNARRYLCLFVAILIDSDIMDFTSINTTPLELFICAITKPYHALAYEYKFAEALKKQGDICFDYAEVPQNRPDYGTNRDLFDRMLFLMRRALRFAVASQRQQLQQEFSKALRTAMEQIKADLKSLVHHDPIAHAPYMQFVRVIIPLIKKHDFCPVDNFFYQISNEYSPSSQDPRLQTAQILSYGLKLEDGDTRSVSTLFYFLYSNFKLAMTNGKVEQERAILREGMENQHVFSFMLGRLLPAIVRTSVRMPDAWLLLSTYVESIEELLDGLVGAEESSKRCIHREIGEESMGDLLALLKFVSAAINHLSDLTTASVRAEYLQTLTQLIRLLNLFGPSLIAYLCLPRNSMSQVGRGLNKEIDSFTDFTRSADEYLSSVLHLAATGQDTLQVDSQRLFEEMQYYYIDPALDRNEHINNFSKHMESDIQKTWCSDGSMISVKGPPKLSAASTQSGQGTAVPAWSPVAMVQELYIQLKEWNNTFDRSPSTAWKRRAVILDEDILF</sequence>
<evidence type="ECO:0000256" key="1">
    <source>
        <dbReference type="SAM" id="MobiDB-lite"/>
    </source>
</evidence>
<dbReference type="InterPro" id="IPR019021">
    <property type="entry name" value="Mms22"/>
</dbReference>
<dbReference type="Pfam" id="PF09462">
    <property type="entry name" value="Mus7"/>
    <property type="match status" value="1"/>
</dbReference>
<feature type="compositionally biased region" description="Low complexity" evidence="1">
    <location>
        <begin position="57"/>
        <end position="66"/>
    </location>
</feature>
<feature type="compositionally biased region" description="Acidic residues" evidence="1">
    <location>
        <begin position="233"/>
        <end position="244"/>
    </location>
</feature>
<evidence type="ECO:0000313" key="3">
    <source>
        <dbReference type="Proteomes" id="UP000758603"/>
    </source>
</evidence>
<proteinExistence type="predicted"/>
<gene>
    <name evidence="2" type="ORF">BKA67DRAFT_532055</name>
</gene>
<dbReference type="GO" id="GO:0005634">
    <property type="term" value="C:nucleus"/>
    <property type="evidence" value="ECO:0007669"/>
    <property type="project" value="InterPro"/>
</dbReference>
<feature type="compositionally biased region" description="Polar residues" evidence="1">
    <location>
        <begin position="415"/>
        <end position="426"/>
    </location>
</feature>
<comment type="caution">
    <text evidence="2">The sequence shown here is derived from an EMBL/GenBank/DDBJ whole genome shotgun (WGS) entry which is preliminary data.</text>
</comment>
<dbReference type="PANTHER" id="PTHR28122">
    <property type="entry name" value="E3 UBIQUITIN-PROTEIN LIGASE SUBSTRATE RECEPTOR MMS22"/>
    <property type="match status" value="1"/>
</dbReference>
<dbReference type="GO" id="GO:0000724">
    <property type="term" value="P:double-strand break repair via homologous recombination"/>
    <property type="evidence" value="ECO:0007669"/>
    <property type="project" value="TreeGrafter"/>
</dbReference>
<evidence type="ECO:0000313" key="2">
    <source>
        <dbReference type="EMBL" id="KAH6656804.1"/>
    </source>
</evidence>
<dbReference type="OrthoDB" id="2386201at2759"/>
<reference evidence="2" key="1">
    <citation type="journal article" date="2021" name="Nat. Commun.">
        <title>Genetic determinants of endophytism in the Arabidopsis root mycobiome.</title>
        <authorList>
            <person name="Mesny F."/>
            <person name="Miyauchi S."/>
            <person name="Thiergart T."/>
            <person name="Pickel B."/>
            <person name="Atanasova L."/>
            <person name="Karlsson M."/>
            <person name="Huettel B."/>
            <person name="Barry K.W."/>
            <person name="Haridas S."/>
            <person name="Chen C."/>
            <person name="Bauer D."/>
            <person name="Andreopoulos W."/>
            <person name="Pangilinan J."/>
            <person name="LaButti K."/>
            <person name="Riley R."/>
            <person name="Lipzen A."/>
            <person name="Clum A."/>
            <person name="Drula E."/>
            <person name="Henrissat B."/>
            <person name="Kohler A."/>
            <person name="Grigoriev I.V."/>
            <person name="Martin F.M."/>
            <person name="Hacquard S."/>
        </authorList>
    </citation>
    <scope>NUCLEOTIDE SEQUENCE</scope>
    <source>
        <strain evidence="2">MPI-SDFR-AT-0073</strain>
    </source>
</reference>
<organism evidence="2 3">
    <name type="scientific">Truncatella angustata</name>
    <dbReference type="NCBI Taxonomy" id="152316"/>
    <lineage>
        <taxon>Eukaryota</taxon>
        <taxon>Fungi</taxon>
        <taxon>Dikarya</taxon>
        <taxon>Ascomycota</taxon>
        <taxon>Pezizomycotina</taxon>
        <taxon>Sordariomycetes</taxon>
        <taxon>Xylariomycetidae</taxon>
        <taxon>Amphisphaeriales</taxon>
        <taxon>Sporocadaceae</taxon>
        <taxon>Truncatella</taxon>
    </lineage>
</organism>